<protein>
    <submittedName>
        <fullName evidence="2">13357_t:CDS:1</fullName>
    </submittedName>
</protein>
<evidence type="ECO:0000256" key="1">
    <source>
        <dbReference type="SAM" id="Phobius"/>
    </source>
</evidence>
<feature type="transmembrane region" description="Helical" evidence="1">
    <location>
        <begin position="75"/>
        <end position="94"/>
    </location>
</feature>
<evidence type="ECO:0000313" key="3">
    <source>
        <dbReference type="Proteomes" id="UP000789901"/>
    </source>
</evidence>
<dbReference type="PANTHER" id="PTHR10492:SF57">
    <property type="entry name" value="ATP-DEPENDENT DNA HELICASE"/>
    <property type="match status" value="1"/>
</dbReference>
<keyword evidence="1" id="KW-0472">Membrane</keyword>
<keyword evidence="3" id="KW-1185">Reference proteome</keyword>
<evidence type="ECO:0000313" key="2">
    <source>
        <dbReference type="EMBL" id="CAG8554512.1"/>
    </source>
</evidence>
<name>A0ABN7UB91_GIGMA</name>
<organism evidence="2 3">
    <name type="scientific">Gigaspora margarita</name>
    <dbReference type="NCBI Taxonomy" id="4874"/>
    <lineage>
        <taxon>Eukaryota</taxon>
        <taxon>Fungi</taxon>
        <taxon>Fungi incertae sedis</taxon>
        <taxon>Mucoromycota</taxon>
        <taxon>Glomeromycotina</taxon>
        <taxon>Glomeromycetes</taxon>
        <taxon>Diversisporales</taxon>
        <taxon>Gigasporaceae</taxon>
        <taxon>Gigaspora</taxon>
    </lineage>
</organism>
<keyword evidence="1" id="KW-1133">Transmembrane helix</keyword>
<dbReference type="EMBL" id="CAJVQB010001886">
    <property type="protein sequence ID" value="CAG8554512.1"/>
    <property type="molecule type" value="Genomic_DNA"/>
</dbReference>
<keyword evidence="1" id="KW-0812">Transmembrane</keyword>
<proteinExistence type="predicted"/>
<accession>A0ABN7UB91</accession>
<dbReference type="PANTHER" id="PTHR10492">
    <property type="match status" value="1"/>
</dbReference>
<gene>
    <name evidence="2" type="ORF">GMARGA_LOCUS4716</name>
</gene>
<sequence length="667" mass="78007">MYENCQTHMYTPKWRMPCSMCGVQLLPSERKNFCCNSILRNSIPPLRQLPPTLQNLYISNFQENFGHLSRQYNSLFLFSILGYTGGYLINWFVYNAGARNDVANQCKFDQDVVNLIEQELAIVNPFIQACVIVHSTPIVQERCIQIWLDYYHYRIMTEPHFYLLGRLFNKYLVDMFSRADDEQLQFIRREQYRFRKDGQEEDESLSDEAGLRPDENTVIDEMGYVYYQRCTDNDINVVPYNAFLLLKLNSHINVEVASTSHVISYLYKYIYKGPDCAIVNIHMEENEPEIIDEINDYLNAYEQIIVHGNKNNNLSMLQRYFLHLINSEFNNLTYCEYNELYNFKYIEQSFDRNKLLPDTYLEERLEGYRQCIVKPYKQNHIHITRMNIICPSVDLRTVNNILHTTFQDAARALGLLEKTTEYKQCFSEAISYNCTLAQLCLLFCRLIIEGMAAQNMWQNYREQLLADYTSKHANMQGENEALTWITDFLEEHGIKITQMGLPQPPNRLSEITRIKLQYSNYEELITKQEEMISKLNSEQKNISESHQAKCEHQEHIMNIHFIKIIDPKVSDYKSDRQIRKDKREMISNGTVKDKATQIKNGVITVKSISKGVKETRNISMGAKIDRIEMKSEDIPDLNRHKILGCVSEVVDAKTACSEATEDAGIAK</sequence>
<reference evidence="2 3" key="1">
    <citation type="submission" date="2021-06" db="EMBL/GenBank/DDBJ databases">
        <authorList>
            <person name="Kallberg Y."/>
            <person name="Tangrot J."/>
            <person name="Rosling A."/>
        </authorList>
    </citation>
    <scope>NUCLEOTIDE SEQUENCE [LARGE SCALE GENOMIC DNA]</scope>
    <source>
        <strain evidence="2 3">120-4 pot B 10/14</strain>
    </source>
</reference>
<comment type="caution">
    <text evidence="2">The sequence shown here is derived from an EMBL/GenBank/DDBJ whole genome shotgun (WGS) entry which is preliminary data.</text>
</comment>
<dbReference type="Proteomes" id="UP000789901">
    <property type="component" value="Unassembled WGS sequence"/>
</dbReference>